<gene>
    <name evidence="7" type="ORF">COU90_01475</name>
</gene>
<dbReference type="InterPro" id="IPR001792">
    <property type="entry name" value="Acylphosphatase-like_dom"/>
</dbReference>
<dbReference type="PANTHER" id="PTHR47268:SF4">
    <property type="entry name" value="ACYLPHOSPHATASE"/>
    <property type="match status" value="1"/>
</dbReference>
<accession>A0A2M8KX35</accession>
<feature type="active site" evidence="4">
    <location>
        <position position="19"/>
    </location>
</feature>
<evidence type="ECO:0000313" key="8">
    <source>
        <dbReference type="Proteomes" id="UP000229098"/>
    </source>
</evidence>
<protein>
    <recommendedName>
        <fullName evidence="2 4">acylphosphatase</fullName>
        <ecNumber evidence="2 4">3.6.1.7</ecNumber>
    </recommendedName>
</protein>
<evidence type="ECO:0000259" key="6">
    <source>
        <dbReference type="PROSITE" id="PS51160"/>
    </source>
</evidence>
<comment type="caution">
    <text evidence="7">The sequence shown here is derived from an EMBL/GenBank/DDBJ whole genome shotgun (WGS) entry which is preliminary data.</text>
</comment>
<dbReference type="InterPro" id="IPR036046">
    <property type="entry name" value="Acylphosphatase-like_dom_sf"/>
</dbReference>
<evidence type="ECO:0000256" key="2">
    <source>
        <dbReference type="ARBA" id="ARBA00012150"/>
    </source>
</evidence>
<evidence type="ECO:0000256" key="1">
    <source>
        <dbReference type="ARBA" id="ARBA00005614"/>
    </source>
</evidence>
<keyword evidence="4" id="KW-0378">Hydrolase</keyword>
<dbReference type="EMBL" id="PFEF01000005">
    <property type="protein sequence ID" value="PJE64495.1"/>
    <property type="molecule type" value="Genomic_DNA"/>
</dbReference>
<reference evidence="8" key="1">
    <citation type="submission" date="2017-09" db="EMBL/GenBank/DDBJ databases">
        <title>Depth-based differentiation of microbial function through sediment-hosted aquifers and enrichment of novel symbionts in the deep terrestrial subsurface.</title>
        <authorList>
            <person name="Probst A.J."/>
            <person name="Ladd B."/>
            <person name="Jarett J.K."/>
            <person name="Geller-Mcgrath D.E."/>
            <person name="Sieber C.M.K."/>
            <person name="Emerson J.B."/>
            <person name="Anantharaman K."/>
            <person name="Thomas B.C."/>
            <person name="Malmstrom R."/>
            <person name="Stieglmeier M."/>
            <person name="Klingl A."/>
            <person name="Woyke T."/>
            <person name="Ryan C.M."/>
            <person name="Banfield J.F."/>
        </authorList>
    </citation>
    <scope>NUCLEOTIDE SEQUENCE [LARGE SCALE GENOMIC DNA]</scope>
</reference>
<dbReference type="Proteomes" id="UP000229098">
    <property type="component" value="Unassembled WGS sequence"/>
</dbReference>
<organism evidence="7 8">
    <name type="scientific">Candidatus Ryanbacteria bacterium CG10_big_fil_rev_8_21_14_0_10_43_42</name>
    <dbReference type="NCBI Taxonomy" id="1974864"/>
    <lineage>
        <taxon>Bacteria</taxon>
        <taxon>Candidatus Ryaniibacteriota</taxon>
    </lineage>
</organism>
<dbReference type="AlphaFoldDB" id="A0A2M8KX35"/>
<dbReference type="PRINTS" id="PR00112">
    <property type="entry name" value="ACYLPHPHTASE"/>
</dbReference>
<evidence type="ECO:0000256" key="4">
    <source>
        <dbReference type="PROSITE-ProRule" id="PRU00520"/>
    </source>
</evidence>
<comment type="similarity">
    <text evidence="1 5">Belongs to the acylphosphatase family.</text>
</comment>
<dbReference type="InterPro" id="IPR017968">
    <property type="entry name" value="Acylphosphatase_CS"/>
</dbReference>
<dbReference type="PANTHER" id="PTHR47268">
    <property type="entry name" value="ACYLPHOSPHATASE"/>
    <property type="match status" value="1"/>
</dbReference>
<dbReference type="GO" id="GO:0003998">
    <property type="term" value="F:acylphosphatase activity"/>
    <property type="evidence" value="ECO:0007669"/>
    <property type="project" value="UniProtKB-EC"/>
</dbReference>
<dbReference type="InterPro" id="IPR020456">
    <property type="entry name" value="Acylphosphatase"/>
</dbReference>
<sequence length="91" mass="10229">MQKQMTCTVSGRVQMVMYRDFTCRRARALGLTGWVKNNDDGTVTVVAEGEEDVLRELLSFLHSGSMLSRVDDVRSAWKEPSGSFSSFSIVY</sequence>
<evidence type="ECO:0000313" key="7">
    <source>
        <dbReference type="EMBL" id="PJE64495.1"/>
    </source>
</evidence>
<dbReference type="Gene3D" id="3.30.70.100">
    <property type="match status" value="1"/>
</dbReference>
<name>A0A2M8KX35_9BACT</name>
<feature type="active site" evidence="4">
    <location>
        <position position="37"/>
    </location>
</feature>
<dbReference type="EC" id="3.6.1.7" evidence="2 4"/>
<dbReference type="SUPFAM" id="SSF54975">
    <property type="entry name" value="Acylphosphatase/BLUF domain-like"/>
    <property type="match status" value="1"/>
</dbReference>
<dbReference type="PROSITE" id="PS00151">
    <property type="entry name" value="ACYLPHOSPHATASE_2"/>
    <property type="match status" value="1"/>
</dbReference>
<proteinExistence type="inferred from homology"/>
<feature type="domain" description="Acylphosphatase-like" evidence="6">
    <location>
        <begin position="4"/>
        <end position="91"/>
    </location>
</feature>
<evidence type="ECO:0000256" key="3">
    <source>
        <dbReference type="ARBA" id="ARBA00047645"/>
    </source>
</evidence>
<dbReference type="PROSITE" id="PS51160">
    <property type="entry name" value="ACYLPHOSPHATASE_3"/>
    <property type="match status" value="1"/>
</dbReference>
<comment type="catalytic activity">
    <reaction evidence="3 4">
        <text>an acyl phosphate + H2O = a carboxylate + phosphate + H(+)</text>
        <dbReference type="Rhea" id="RHEA:14965"/>
        <dbReference type="ChEBI" id="CHEBI:15377"/>
        <dbReference type="ChEBI" id="CHEBI:15378"/>
        <dbReference type="ChEBI" id="CHEBI:29067"/>
        <dbReference type="ChEBI" id="CHEBI:43474"/>
        <dbReference type="ChEBI" id="CHEBI:59918"/>
        <dbReference type="EC" id="3.6.1.7"/>
    </reaction>
</comment>
<dbReference type="Pfam" id="PF00708">
    <property type="entry name" value="Acylphosphatase"/>
    <property type="match status" value="1"/>
</dbReference>
<evidence type="ECO:0000256" key="5">
    <source>
        <dbReference type="RuleBase" id="RU004168"/>
    </source>
</evidence>